<accession>A0AA39HQQ3</accession>
<evidence type="ECO:0000256" key="8">
    <source>
        <dbReference type="SAM" id="MobiDB-lite"/>
    </source>
</evidence>
<keyword evidence="5" id="KW-0012">Acyltransferase</keyword>
<dbReference type="PANTHER" id="PTHR10993:SF7">
    <property type="entry name" value="LIPOYLTRANSFERASE 2, MITOCHONDRIAL-RELATED"/>
    <property type="match status" value="1"/>
</dbReference>
<comment type="caution">
    <text evidence="10">The sequence shown here is derived from an EMBL/GenBank/DDBJ whole genome shotgun (WGS) entry which is preliminary data.</text>
</comment>
<evidence type="ECO:0000256" key="4">
    <source>
        <dbReference type="ARBA" id="ARBA00022679"/>
    </source>
</evidence>
<dbReference type="PANTHER" id="PTHR10993">
    <property type="entry name" value="OCTANOYLTRANSFERASE"/>
    <property type="match status" value="1"/>
</dbReference>
<dbReference type="GO" id="GO:0033819">
    <property type="term" value="F:lipoyl(octanoyl) transferase activity"/>
    <property type="evidence" value="ECO:0007669"/>
    <property type="project" value="UniProtKB-EC"/>
</dbReference>
<dbReference type="Gene3D" id="3.30.930.10">
    <property type="entry name" value="Bira Bifunctional Protein, Domain 2"/>
    <property type="match status" value="1"/>
</dbReference>
<dbReference type="PROSITE" id="PS51733">
    <property type="entry name" value="BPL_LPL_CATALYTIC"/>
    <property type="match status" value="1"/>
</dbReference>
<dbReference type="NCBIfam" id="TIGR00214">
    <property type="entry name" value="lipB"/>
    <property type="match status" value="1"/>
</dbReference>
<dbReference type="CDD" id="cd16444">
    <property type="entry name" value="LipB"/>
    <property type="match status" value="1"/>
</dbReference>
<dbReference type="InterPro" id="IPR045864">
    <property type="entry name" value="aa-tRNA-synth_II/BPL/LPL"/>
</dbReference>
<reference evidence="10" key="1">
    <citation type="submission" date="2023-06" db="EMBL/GenBank/DDBJ databases">
        <title>Genomic analysis of the entomopathogenic nematode Steinernema hermaphroditum.</title>
        <authorList>
            <person name="Schwarz E.M."/>
            <person name="Heppert J.K."/>
            <person name="Baniya A."/>
            <person name="Schwartz H.T."/>
            <person name="Tan C.-H."/>
            <person name="Antoshechkin I."/>
            <person name="Sternberg P.W."/>
            <person name="Goodrich-Blair H."/>
            <person name="Dillman A.R."/>
        </authorList>
    </citation>
    <scope>NUCLEOTIDE SEQUENCE</scope>
    <source>
        <strain evidence="10">PS9179</strain>
        <tissue evidence="10">Whole animal</tissue>
    </source>
</reference>
<evidence type="ECO:0000256" key="7">
    <source>
        <dbReference type="ARBA" id="ARBA00033331"/>
    </source>
</evidence>
<protein>
    <recommendedName>
        <fullName evidence="3">lipoyl(octanoyl) transferase</fullName>
        <ecNumber evidence="3">2.3.1.181</ecNumber>
    </recommendedName>
    <alternativeName>
        <fullName evidence="6">Lipoate-protein ligase B</fullName>
    </alternativeName>
    <alternativeName>
        <fullName evidence="7">Lipoyl/octanoyl transferase</fullName>
    </alternativeName>
</protein>
<keyword evidence="11" id="KW-1185">Reference proteome</keyword>
<dbReference type="EC" id="2.3.1.181" evidence="3"/>
<gene>
    <name evidence="10" type="ORF">QR680_004371</name>
</gene>
<dbReference type="InterPro" id="IPR004143">
    <property type="entry name" value="BPL_LPL_catalytic"/>
</dbReference>
<dbReference type="InterPro" id="IPR000544">
    <property type="entry name" value="Octanoyltransferase"/>
</dbReference>
<evidence type="ECO:0000313" key="10">
    <source>
        <dbReference type="EMBL" id="KAK0409152.1"/>
    </source>
</evidence>
<sequence>MTEKSPSRFSFTVTKKLSNFHILDAFIGRKPPRRSEDCVARPRLLRRRPRAPKEARGEDFPGEDGATADRVKHSPVFTVGIRERLYTAEEEERLRATGADFCRTNRGGLITFHGPGQLVAYPIVDLASLTVAPTAEFPTRRVGVRRFVHLVEETLIDLLKTKHGLLTAGRSPDTGVWLDEGDRKIAAIGLSIRRGISSHGLALNCNTDLKWFDEIVPCGIEGKGVTSISKELAQDVTVEENLLPICESFGRNFEVDVDTTLLTGLSAEEAAEVIS</sequence>
<evidence type="ECO:0000256" key="1">
    <source>
        <dbReference type="ARBA" id="ARBA00004821"/>
    </source>
</evidence>
<dbReference type="SUPFAM" id="SSF55681">
    <property type="entry name" value="Class II aaRS and biotin synthetases"/>
    <property type="match status" value="1"/>
</dbReference>
<evidence type="ECO:0000313" key="11">
    <source>
        <dbReference type="Proteomes" id="UP001175271"/>
    </source>
</evidence>
<dbReference type="InterPro" id="IPR020605">
    <property type="entry name" value="Octanoyltransferase_CS"/>
</dbReference>
<dbReference type="GO" id="GO:0009249">
    <property type="term" value="P:protein lipoylation"/>
    <property type="evidence" value="ECO:0007669"/>
    <property type="project" value="InterPro"/>
</dbReference>
<proteinExistence type="inferred from homology"/>
<dbReference type="AlphaFoldDB" id="A0AA39HQQ3"/>
<feature type="domain" description="BPL/LPL catalytic" evidence="9">
    <location>
        <begin position="62"/>
        <end position="257"/>
    </location>
</feature>
<dbReference type="Proteomes" id="UP001175271">
    <property type="component" value="Unassembled WGS sequence"/>
</dbReference>
<evidence type="ECO:0000256" key="5">
    <source>
        <dbReference type="ARBA" id="ARBA00023315"/>
    </source>
</evidence>
<evidence type="ECO:0000256" key="2">
    <source>
        <dbReference type="ARBA" id="ARBA00007907"/>
    </source>
</evidence>
<dbReference type="EMBL" id="JAUCMV010000003">
    <property type="protein sequence ID" value="KAK0409152.1"/>
    <property type="molecule type" value="Genomic_DNA"/>
</dbReference>
<keyword evidence="4" id="KW-0808">Transferase</keyword>
<evidence type="ECO:0000256" key="6">
    <source>
        <dbReference type="ARBA" id="ARBA00030797"/>
    </source>
</evidence>
<dbReference type="Pfam" id="PF21948">
    <property type="entry name" value="LplA-B_cat"/>
    <property type="match status" value="1"/>
</dbReference>
<dbReference type="PROSITE" id="PS01313">
    <property type="entry name" value="LIPB"/>
    <property type="match status" value="1"/>
</dbReference>
<comment type="similarity">
    <text evidence="2">Belongs to the LipB family.</text>
</comment>
<comment type="pathway">
    <text evidence="1">Protein modification; protein lipoylation via endogenous pathway; protein N(6)-(lipoyl)lysine from octanoyl-[acyl-carrier-protein]: step 1/2.</text>
</comment>
<name>A0AA39HQQ3_9BILA</name>
<feature type="region of interest" description="Disordered" evidence="8">
    <location>
        <begin position="32"/>
        <end position="68"/>
    </location>
</feature>
<evidence type="ECO:0000256" key="3">
    <source>
        <dbReference type="ARBA" id="ARBA00012334"/>
    </source>
</evidence>
<evidence type="ECO:0000259" key="9">
    <source>
        <dbReference type="PROSITE" id="PS51733"/>
    </source>
</evidence>
<organism evidence="10 11">
    <name type="scientific">Steinernema hermaphroditum</name>
    <dbReference type="NCBI Taxonomy" id="289476"/>
    <lineage>
        <taxon>Eukaryota</taxon>
        <taxon>Metazoa</taxon>
        <taxon>Ecdysozoa</taxon>
        <taxon>Nematoda</taxon>
        <taxon>Chromadorea</taxon>
        <taxon>Rhabditida</taxon>
        <taxon>Tylenchina</taxon>
        <taxon>Panagrolaimomorpha</taxon>
        <taxon>Strongyloidoidea</taxon>
        <taxon>Steinernematidae</taxon>
        <taxon>Steinernema</taxon>
    </lineage>
</organism>